<gene>
    <name evidence="3" type="ORF">TCAL_14806</name>
</gene>
<proteinExistence type="predicted"/>
<name>A0A553PR35_TIGCA</name>
<keyword evidence="2" id="KW-0732">Signal</keyword>
<comment type="caution">
    <text evidence="3">The sequence shown here is derived from an EMBL/GenBank/DDBJ whole genome shotgun (WGS) entry which is preliminary data.</text>
</comment>
<organism evidence="3 4">
    <name type="scientific">Tigriopus californicus</name>
    <name type="common">Marine copepod</name>
    <dbReference type="NCBI Taxonomy" id="6832"/>
    <lineage>
        <taxon>Eukaryota</taxon>
        <taxon>Metazoa</taxon>
        <taxon>Ecdysozoa</taxon>
        <taxon>Arthropoda</taxon>
        <taxon>Crustacea</taxon>
        <taxon>Multicrustacea</taxon>
        <taxon>Hexanauplia</taxon>
        <taxon>Copepoda</taxon>
        <taxon>Harpacticoida</taxon>
        <taxon>Harpacticidae</taxon>
        <taxon>Tigriopus</taxon>
    </lineage>
</organism>
<sequence length="145" mass="15571">MTRFLTFVLIILQGCLIENAMAQGAGRPEDTMSSSEANMSSSEPVMSSTEDTMSSTQEAMSSSEPVMSSPAVTSKAPNLSCGQTVLTSGQACCRDSVTYDPTRRVCCGNRYVVPIAFSAKQDCCQDKIGSQVVYYARLHNANTEI</sequence>
<dbReference type="Proteomes" id="UP000318571">
    <property type="component" value="Chromosome 6"/>
</dbReference>
<protein>
    <submittedName>
        <fullName evidence="3">Uncharacterized protein</fullName>
    </submittedName>
</protein>
<dbReference type="EMBL" id="VCGU01000002">
    <property type="protein sequence ID" value="TRY80143.1"/>
    <property type="molecule type" value="Genomic_DNA"/>
</dbReference>
<evidence type="ECO:0000256" key="2">
    <source>
        <dbReference type="SAM" id="SignalP"/>
    </source>
</evidence>
<feature type="compositionally biased region" description="Low complexity" evidence="1">
    <location>
        <begin position="32"/>
        <end position="43"/>
    </location>
</feature>
<evidence type="ECO:0000313" key="4">
    <source>
        <dbReference type="Proteomes" id="UP000318571"/>
    </source>
</evidence>
<accession>A0A553PR35</accession>
<dbReference type="AlphaFoldDB" id="A0A553PR35"/>
<reference evidence="3 4" key="1">
    <citation type="journal article" date="2018" name="Nat. Ecol. Evol.">
        <title>Genomic signatures of mitonuclear coevolution across populations of Tigriopus californicus.</title>
        <authorList>
            <person name="Barreto F.S."/>
            <person name="Watson E.T."/>
            <person name="Lima T.G."/>
            <person name="Willett C.S."/>
            <person name="Edmands S."/>
            <person name="Li W."/>
            <person name="Burton R.S."/>
        </authorList>
    </citation>
    <scope>NUCLEOTIDE SEQUENCE [LARGE SCALE GENOMIC DNA]</scope>
    <source>
        <strain evidence="3 4">San Diego</strain>
    </source>
</reference>
<evidence type="ECO:0000313" key="3">
    <source>
        <dbReference type="EMBL" id="TRY80143.1"/>
    </source>
</evidence>
<feature type="region of interest" description="Disordered" evidence="1">
    <location>
        <begin position="25"/>
        <end position="71"/>
    </location>
</feature>
<keyword evidence="4" id="KW-1185">Reference proteome</keyword>
<feature type="signal peptide" evidence="2">
    <location>
        <begin position="1"/>
        <end position="22"/>
    </location>
</feature>
<feature type="chain" id="PRO_5021830754" evidence="2">
    <location>
        <begin position="23"/>
        <end position="145"/>
    </location>
</feature>
<dbReference type="PROSITE" id="PS51257">
    <property type="entry name" value="PROKAR_LIPOPROTEIN"/>
    <property type="match status" value="1"/>
</dbReference>
<evidence type="ECO:0000256" key="1">
    <source>
        <dbReference type="SAM" id="MobiDB-lite"/>
    </source>
</evidence>
<feature type="compositionally biased region" description="Polar residues" evidence="1">
    <location>
        <begin position="44"/>
        <end position="71"/>
    </location>
</feature>